<dbReference type="Pfam" id="PF12146">
    <property type="entry name" value="Hydrolase_4"/>
    <property type="match status" value="1"/>
</dbReference>
<evidence type="ECO:0000313" key="3">
    <source>
        <dbReference type="Proteomes" id="UP000887421"/>
    </source>
</evidence>
<feature type="domain" description="Serine aminopeptidase S33" evidence="1">
    <location>
        <begin position="106"/>
        <end position="219"/>
    </location>
</feature>
<name>A0ABY5J2V4_9GAMM</name>
<organism evidence="2 3">
    <name type="scientific">Phytopseudomonas seleniipraecipitans</name>
    <dbReference type="NCBI Taxonomy" id="640205"/>
    <lineage>
        <taxon>Bacteria</taxon>
        <taxon>Pseudomonadati</taxon>
        <taxon>Pseudomonadota</taxon>
        <taxon>Gammaproteobacteria</taxon>
        <taxon>Pseudomonadales</taxon>
        <taxon>Pseudomonadaceae</taxon>
        <taxon>Phytopseudomonas</taxon>
    </lineage>
</organism>
<dbReference type="SUPFAM" id="SSF53474">
    <property type="entry name" value="alpha/beta-Hydrolases"/>
    <property type="match status" value="1"/>
</dbReference>
<dbReference type="Proteomes" id="UP000887421">
    <property type="component" value="Chromosome"/>
</dbReference>
<evidence type="ECO:0000313" key="2">
    <source>
        <dbReference type="EMBL" id="UUD62399.1"/>
    </source>
</evidence>
<proteinExistence type="predicted"/>
<dbReference type="PANTHER" id="PTHR12277:SF81">
    <property type="entry name" value="PROTEIN ABHD13"/>
    <property type="match status" value="1"/>
</dbReference>
<dbReference type="InterPro" id="IPR029058">
    <property type="entry name" value="AB_hydrolase_fold"/>
</dbReference>
<dbReference type="InterPro" id="IPR022742">
    <property type="entry name" value="Hydrolase_4"/>
</dbReference>
<keyword evidence="3" id="KW-1185">Reference proteome</keyword>
<dbReference type="RefSeq" id="WP_070882494.1">
    <property type="nucleotide sequence ID" value="NZ_CP076114.1"/>
</dbReference>
<accession>A0ABY5J2V4</accession>
<dbReference type="Gene3D" id="3.40.50.1820">
    <property type="entry name" value="alpha/beta hydrolase"/>
    <property type="match status" value="1"/>
</dbReference>
<dbReference type="EMBL" id="CP076114">
    <property type="protein sequence ID" value="UUD62399.1"/>
    <property type="molecule type" value="Genomic_DNA"/>
</dbReference>
<sequence>MATSLIHTLRRRWFSLSLLVCLAVGLPVGCAKLEEKERELVFRIEPGTASWFSGLPAGVEEMTLSAPQFGDTQNIHAWWWPAQKKDAPTLLYLHGSRWNLTGQLFRIEQLHAMGFSVLAIDYRGFGESLGELPSERTLYEDAEIAWQRLTELQPDPAKRFVYGHSLGGAVAVNLAESLGRDRNIPPLAGLIIESTFTNLADAATEVASEYTSLPVRWLLSQKFDSLSKIGDIKVPVLIAHGTNDRYIPQRFSESLFQAASEPKRLLLIDGGNHNNSLRTGSSEYRAAIRSLFAPKSVGANNES</sequence>
<reference evidence="2" key="1">
    <citation type="submission" date="2021-05" db="EMBL/GenBank/DDBJ databases">
        <title>Complete genome sequence of Pseudomonas seleniipraecipitans strain D1-6.</title>
        <authorList>
            <person name="Lafi F."/>
            <person name="Eida A."/>
            <person name="Alam I."/>
            <person name="Hert H."/>
            <person name="Saad M."/>
        </authorList>
    </citation>
    <scope>NUCLEOTIDE SEQUENCE</scope>
    <source>
        <strain evidence="2">D1-6</strain>
    </source>
</reference>
<evidence type="ECO:0000259" key="1">
    <source>
        <dbReference type="Pfam" id="PF12146"/>
    </source>
</evidence>
<protein>
    <submittedName>
        <fullName evidence="2">Lysophospholipase</fullName>
    </submittedName>
</protein>
<gene>
    <name evidence="2" type="ORF">D16iCDA_11875</name>
</gene>
<dbReference type="PANTHER" id="PTHR12277">
    <property type="entry name" value="ALPHA/BETA HYDROLASE DOMAIN-CONTAINING PROTEIN"/>
    <property type="match status" value="1"/>
</dbReference>